<comment type="caution">
    <text evidence="2">The sequence shown here is derived from an EMBL/GenBank/DDBJ whole genome shotgun (WGS) entry which is preliminary data.</text>
</comment>
<keyword evidence="1" id="KW-0812">Transmembrane</keyword>
<dbReference type="EMBL" id="JAGGLM010000009">
    <property type="protein sequence ID" value="MBP2032966.1"/>
    <property type="molecule type" value="Genomic_DNA"/>
</dbReference>
<proteinExistence type="predicted"/>
<keyword evidence="1" id="KW-1133">Transmembrane helix</keyword>
<dbReference type="Proteomes" id="UP001519307">
    <property type="component" value="Unassembled WGS sequence"/>
</dbReference>
<protein>
    <submittedName>
        <fullName evidence="2">Uncharacterized protein</fullName>
    </submittedName>
</protein>
<evidence type="ECO:0000313" key="3">
    <source>
        <dbReference type="Proteomes" id="UP001519307"/>
    </source>
</evidence>
<accession>A0ABS4KU45</accession>
<gene>
    <name evidence="2" type="ORF">J2Z42_001645</name>
</gene>
<feature type="transmembrane region" description="Helical" evidence="1">
    <location>
        <begin position="12"/>
        <end position="34"/>
    </location>
</feature>
<sequence>MEKRPKIKIRYSIYEIIIDLISIAAIIINVYLLLKYYKALQSTSKCYTNTF</sequence>
<keyword evidence="1" id="KW-0472">Membrane</keyword>
<keyword evidence="3" id="KW-1185">Reference proteome</keyword>
<evidence type="ECO:0000256" key="1">
    <source>
        <dbReference type="SAM" id="Phobius"/>
    </source>
</evidence>
<organism evidence="2 3">
    <name type="scientific">Clostridium algifaecis</name>
    <dbReference type="NCBI Taxonomy" id="1472040"/>
    <lineage>
        <taxon>Bacteria</taxon>
        <taxon>Bacillati</taxon>
        <taxon>Bacillota</taxon>
        <taxon>Clostridia</taxon>
        <taxon>Eubacteriales</taxon>
        <taxon>Clostridiaceae</taxon>
        <taxon>Clostridium</taxon>
    </lineage>
</organism>
<reference evidence="2 3" key="1">
    <citation type="submission" date="2021-03" db="EMBL/GenBank/DDBJ databases">
        <title>Genomic Encyclopedia of Type Strains, Phase IV (KMG-IV): sequencing the most valuable type-strain genomes for metagenomic binning, comparative biology and taxonomic classification.</title>
        <authorList>
            <person name="Goeker M."/>
        </authorList>
    </citation>
    <scope>NUCLEOTIDE SEQUENCE [LARGE SCALE GENOMIC DNA]</scope>
    <source>
        <strain evidence="2 3">DSM 28783</strain>
    </source>
</reference>
<name>A0ABS4KU45_9CLOT</name>
<evidence type="ECO:0000313" key="2">
    <source>
        <dbReference type="EMBL" id="MBP2032966.1"/>
    </source>
</evidence>
<dbReference type="RefSeq" id="WP_245331544.1">
    <property type="nucleotide sequence ID" value="NZ_JAGGLM010000009.1"/>
</dbReference>